<feature type="site" description="Important for catalytic activity, responsible for pKa modulation of the active site Glu and correct orientation of both the proton donor and substrate" evidence="6">
    <location>
        <position position="584"/>
    </location>
</feature>
<evidence type="ECO:0000256" key="4">
    <source>
        <dbReference type="ARBA" id="ARBA00023295"/>
    </source>
</evidence>
<evidence type="ECO:0000313" key="10">
    <source>
        <dbReference type="EMBL" id="SEF54612.1"/>
    </source>
</evidence>
<dbReference type="PANTHER" id="PTHR42812">
    <property type="entry name" value="BETA-XYLOSIDASE"/>
    <property type="match status" value="1"/>
</dbReference>
<dbReference type="EMBL" id="FNUV01000002">
    <property type="protein sequence ID" value="SEF54612.1"/>
    <property type="molecule type" value="Genomic_DNA"/>
</dbReference>
<keyword evidence="3 7" id="KW-0378">Hydrolase</keyword>
<feature type="active site" description="Proton donor" evidence="5">
    <location>
        <position position="633"/>
    </location>
</feature>
<dbReference type="InterPro" id="IPR051795">
    <property type="entry name" value="Glycosyl_Hydrlase_43"/>
</dbReference>
<dbReference type="Gene3D" id="2.60.120.200">
    <property type="match status" value="1"/>
</dbReference>
<evidence type="ECO:0000256" key="5">
    <source>
        <dbReference type="PIRSR" id="PIRSR606710-1"/>
    </source>
</evidence>
<organism evidence="10 11">
    <name type="scientific">Xylanibacter ruminicola</name>
    <name type="common">Prevotella ruminicola</name>
    <dbReference type="NCBI Taxonomy" id="839"/>
    <lineage>
        <taxon>Bacteria</taxon>
        <taxon>Pseudomonadati</taxon>
        <taxon>Bacteroidota</taxon>
        <taxon>Bacteroidia</taxon>
        <taxon>Bacteroidales</taxon>
        <taxon>Prevotellaceae</taxon>
        <taxon>Xylanibacter</taxon>
    </lineage>
</organism>
<dbReference type="Gene3D" id="2.160.20.10">
    <property type="entry name" value="Single-stranded right-handed beta-helix, Pectin lyase-like"/>
    <property type="match status" value="1"/>
</dbReference>
<dbReference type="InterPro" id="IPR041542">
    <property type="entry name" value="GH43_C2"/>
</dbReference>
<evidence type="ECO:0000256" key="8">
    <source>
        <dbReference type="SAM" id="SignalP"/>
    </source>
</evidence>
<comment type="similarity">
    <text evidence="1 7">Belongs to the glycosyl hydrolase 28 family.</text>
</comment>
<protein>
    <submittedName>
        <fullName evidence="10">Beta-xylosidase</fullName>
    </submittedName>
</protein>
<feature type="active site" description="Proton acceptor" evidence="5">
    <location>
        <position position="477"/>
    </location>
</feature>
<dbReference type="Pfam" id="PF17851">
    <property type="entry name" value="GH43_C2"/>
    <property type="match status" value="1"/>
</dbReference>
<dbReference type="PANTHER" id="PTHR42812:SF12">
    <property type="entry name" value="BETA-XYLOSIDASE-RELATED"/>
    <property type="match status" value="1"/>
</dbReference>
<keyword evidence="8" id="KW-0732">Signal</keyword>
<dbReference type="InterPro" id="IPR000743">
    <property type="entry name" value="Glyco_hydro_28"/>
</dbReference>
<feature type="signal peptide" evidence="8">
    <location>
        <begin position="1"/>
        <end position="18"/>
    </location>
</feature>
<name>A0A1H5SVI3_XYLRU</name>
<dbReference type="SUPFAM" id="SSF49899">
    <property type="entry name" value="Concanavalin A-like lectins/glucanases"/>
    <property type="match status" value="1"/>
</dbReference>
<dbReference type="InterPro" id="IPR006710">
    <property type="entry name" value="Glyco_hydro_43"/>
</dbReference>
<dbReference type="Gene3D" id="2.115.10.20">
    <property type="entry name" value="Glycosyl hydrolase domain, family 43"/>
    <property type="match status" value="1"/>
</dbReference>
<proteinExistence type="inferred from homology"/>
<dbReference type="InterPro" id="IPR012334">
    <property type="entry name" value="Pectin_lyas_fold"/>
</dbReference>
<sequence>MRHLLTTLLLIPAFICRAADYNVVDYGATSDAGVNSTEAFQKAIDRCSEKGGGRVVIPAGLFRIGTIVLKSNVHLHLDHGAVVLGSTDLKDYRPMKSSYVSLRTQTETIQLIYADSVHNIVIDGNGTIDGQGRAFEKQSWNDEGITRPHLIRFIQSQDITIKDVTLKNSGCWMQHYLACDRLHIDGINVFNRNNYNNDALDIDGCHDVTVRGMMADSDDDGITLKSTSPRLCENIRISDCVVSSHCNAVKLGTETNGGFRNVNISGIVVKPSADQKEKFFGQWIGSSAISLEIVDGGVLENVNISDFTVEGTESPIFIRLGNRGRGYLSSGANMETIVPINHVGHIDGVHLNNIQIRHAGSMGCSITGLPGHPVRNVSLSNISLYHKGGVKADEMAQICDTIRDEKEKAYPEATMWGNLPAKGFFVRHARNVKFSNIEIVTEQPDIRPDFVNDDVEGWGDQGDGTYRNPVLNVDFSDPDVIRVGSKYYMVASDFHFLGMQVLESDDMVNWKYISQIYRRFDEPGWDDNQHYAGGSWAPAIRYHNGLYYVYFCTPDEGLYMTTARNPHGPWAPLHLVKRVERWEDPCPFWDEDGQAYLGRSRRGAGPIIVHRMSADGKTLLDEGQTVYEGPVAEGTKFLKRNGWYYLIIPEGGVGQGWQTALRSKNIYGPYERRVVLEQGSTRVNGPHQGALVDASDGSWWFYHFQETPVLGRVVHLQPARWEADWPLMGVDFDGNDIGEPVASWKKPIPSATVFLPQTSDDFSATLGLQWQWNHNPVDTHWSLTARKGWLTLKALPADCLMVSHNMLTQKVVGYQSESLTMVEASGDNYAGLFCSGKQFRGVGLCKEGVFIEVDGQRTLVQNGRFQKLWLRVTNDCQANSHQFYYSTDGLHYQPAGSAFSMHSGYWKGIRVGLFCYGNSGQAQFDAFQQKVAH</sequence>
<dbReference type="InterPro" id="IPR011050">
    <property type="entry name" value="Pectin_lyase_fold/virulence"/>
</dbReference>
<evidence type="ECO:0000256" key="2">
    <source>
        <dbReference type="ARBA" id="ARBA00009865"/>
    </source>
</evidence>
<dbReference type="Pfam" id="PF00295">
    <property type="entry name" value="Glyco_hydro_28"/>
    <property type="match status" value="1"/>
</dbReference>
<evidence type="ECO:0000259" key="9">
    <source>
        <dbReference type="Pfam" id="PF17851"/>
    </source>
</evidence>
<dbReference type="Proteomes" id="UP000236735">
    <property type="component" value="Unassembled WGS sequence"/>
</dbReference>
<evidence type="ECO:0000256" key="3">
    <source>
        <dbReference type="ARBA" id="ARBA00022801"/>
    </source>
</evidence>
<comment type="similarity">
    <text evidence="2">Belongs to the glycosyl hydrolase 43 family.</text>
</comment>
<dbReference type="GO" id="GO:0005975">
    <property type="term" value="P:carbohydrate metabolic process"/>
    <property type="evidence" value="ECO:0007669"/>
    <property type="project" value="InterPro"/>
</dbReference>
<keyword evidence="4 7" id="KW-0326">Glycosidase</keyword>
<gene>
    <name evidence="10" type="ORF">SAMN05216354_0723</name>
</gene>
<dbReference type="CDD" id="cd09001">
    <property type="entry name" value="GH43_FsAxh1-like"/>
    <property type="match status" value="1"/>
</dbReference>
<dbReference type="InterPro" id="IPR023296">
    <property type="entry name" value="Glyco_hydro_beta-prop_sf"/>
</dbReference>
<evidence type="ECO:0000256" key="1">
    <source>
        <dbReference type="ARBA" id="ARBA00008834"/>
    </source>
</evidence>
<evidence type="ECO:0000256" key="6">
    <source>
        <dbReference type="PIRSR" id="PIRSR606710-2"/>
    </source>
</evidence>
<dbReference type="InterPro" id="IPR013320">
    <property type="entry name" value="ConA-like_dom_sf"/>
</dbReference>
<feature type="chain" id="PRO_5009284354" evidence="8">
    <location>
        <begin position="19"/>
        <end position="933"/>
    </location>
</feature>
<dbReference type="GO" id="GO:0004650">
    <property type="term" value="F:polygalacturonase activity"/>
    <property type="evidence" value="ECO:0007669"/>
    <property type="project" value="InterPro"/>
</dbReference>
<reference evidence="10 11" key="1">
    <citation type="submission" date="2016-10" db="EMBL/GenBank/DDBJ databases">
        <authorList>
            <person name="de Groot N.N."/>
        </authorList>
    </citation>
    <scope>NUCLEOTIDE SEQUENCE [LARGE SCALE GENOMIC DNA]</scope>
    <source>
        <strain evidence="10 11">AR32</strain>
    </source>
</reference>
<dbReference type="SUPFAM" id="SSF75005">
    <property type="entry name" value="Arabinanase/levansucrase/invertase"/>
    <property type="match status" value="1"/>
</dbReference>
<evidence type="ECO:0000313" key="11">
    <source>
        <dbReference type="Proteomes" id="UP000236735"/>
    </source>
</evidence>
<feature type="domain" description="Beta-xylosidase C-terminal Concanavalin A-like" evidence="9">
    <location>
        <begin position="759"/>
        <end position="928"/>
    </location>
</feature>
<dbReference type="AlphaFoldDB" id="A0A1H5SVI3"/>
<evidence type="ECO:0000256" key="7">
    <source>
        <dbReference type="RuleBase" id="RU361169"/>
    </source>
</evidence>
<accession>A0A1H5SVI3</accession>
<dbReference type="SUPFAM" id="SSF51126">
    <property type="entry name" value="Pectin lyase-like"/>
    <property type="match status" value="1"/>
</dbReference>
<dbReference type="RefSeq" id="WP_103915196.1">
    <property type="nucleotide sequence ID" value="NZ_FNUV01000002.1"/>
</dbReference>
<dbReference type="Pfam" id="PF04616">
    <property type="entry name" value="Glyco_hydro_43"/>
    <property type="match status" value="1"/>
</dbReference>